<comment type="caution">
    <text evidence="2">The sequence shown here is derived from an EMBL/GenBank/DDBJ whole genome shotgun (WGS) entry which is preliminary data.</text>
</comment>
<feature type="chain" id="PRO_5038554422" description="Lipoprotein" evidence="1">
    <location>
        <begin position="20"/>
        <end position="133"/>
    </location>
</feature>
<evidence type="ECO:0000313" key="3">
    <source>
        <dbReference type="Proteomes" id="UP000294508"/>
    </source>
</evidence>
<evidence type="ECO:0000313" key="2">
    <source>
        <dbReference type="EMBL" id="TCO26120.1"/>
    </source>
</evidence>
<gene>
    <name evidence="2" type="ORF">EV652_10711</name>
</gene>
<dbReference type="Proteomes" id="UP000294508">
    <property type="component" value="Unassembled WGS sequence"/>
</dbReference>
<accession>A0A4R2HCT4</accession>
<keyword evidence="1" id="KW-0732">Signal</keyword>
<organism evidence="2 3">
    <name type="scientific">Kribbella steppae</name>
    <dbReference type="NCBI Taxonomy" id="2512223"/>
    <lineage>
        <taxon>Bacteria</taxon>
        <taxon>Bacillati</taxon>
        <taxon>Actinomycetota</taxon>
        <taxon>Actinomycetes</taxon>
        <taxon>Propionibacteriales</taxon>
        <taxon>Kribbellaceae</taxon>
        <taxon>Kribbella</taxon>
    </lineage>
</organism>
<dbReference type="AlphaFoldDB" id="A0A4R2HCT4"/>
<dbReference type="PROSITE" id="PS51257">
    <property type="entry name" value="PROKAR_LIPOPROTEIN"/>
    <property type="match status" value="1"/>
</dbReference>
<sequence length="133" mass="13817">MRWLAIVLTSVVVVLSVTACSSAKASKCEEAFTAAATSVSGVASAEWDCNFSFGGGWVRSQVVVEAATKAEAIAVMEAVLRAIAAAPDLKDSWSTPQEYANQNRTVVVAANALGFGAVPTVGQVRAHYGITPR</sequence>
<dbReference type="EMBL" id="SLWN01000007">
    <property type="protein sequence ID" value="TCO26120.1"/>
    <property type="molecule type" value="Genomic_DNA"/>
</dbReference>
<reference evidence="2 3" key="1">
    <citation type="journal article" date="2015" name="Stand. Genomic Sci.">
        <title>Genomic Encyclopedia of Bacterial and Archaeal Type Strains, Phase III: the genomes of soil and plant-associated and newly described type strains.</title>
        <authorList>
            <person name="Whitman W.B."/>
            <person name="Woyke T."/>
            <person name="Klenk H.P."/>
            <person name="Zhou Y."/>
            <person name="Lilburn T.G."/>
            <person name="Beck B.J."/>
            <person name="De Vos P."/>
            <person name="Vandamme P."/>
            <person name="Eisen J.A."/>
            <person name="Garrity G."/>
            <person name="Hugenholtz P."/>
            <person name="Kyrpides N.C."/>
        </authorList>
    </citation>
    <scope>NUCLEOTIDE SEQUENCE [LARGE SCALE GENOMIC DNA]</scope>
    <source>
        <strain evidence="2 3">VKM Ac-2572</strain>
    </source>
</reference>
<evidence type="ECO:0008006" key="4">
    <source>
        <dbReference type="Google" id="ProtNLM"/>
    </source>
</evidence>
<proteinExistence type="predicted"/>
<evidence type="ECO:0000256" key="1">
    <source>
        <dbReference type="SAM" id="SignalP"/>
    </source>
</evidence>
<protein>
    <recommendedName>
        <fullName evidence="4">Lipoprotein</fullName>
    </recommendedName>
</protein>
<name>A0A4R2HCT4_9ACTN</name>
<feature type="signal peptide" evidence="1">
    <location>
        <begin position="1"/>
        <end position="19"/>
    </location>
</feature>
<keyword evidence="3" id="KW-1185">Reference proteome</keyword>